<dbReference type="GO" id="GO:0009432">
    <property type="term" value="P:SOS response"/>
    <property type="evidence" value="ECO:0007669"/>
    <property type="project" value="TreeGrafter"/>
</dbReference>
<comment type="caution">
    <text evidence="11">The sequence shown here is derived from an EMBL/GenBank/DDBJ whole genome shotgun (WGS) entry which is preliminary data.</text>
</comment>
<evidence type="ECO:0000259" key="10">
    <source>
        <dbReference type="Pfam" id="PF02463"/>
    </source>
</evidence>
<accession>A0A7V2AVV2</accession>
<evidence type="ECO:0000256" key="8">
    <source>
        <dbReference type="ARBA" id="ARBA00033408"/>
    </source>
</evidence>
<dbReference type="Gene3D" id="3.40.50.300">
    <property type="entry name" value="P-loop containing nucleotide triphosphate hydrolases"/>
    <property type="match status" value="2"/>
</dbReference>
<reference evidence="11" key="1">
    <citation type="journal article" date="2020" name="mSystems">
        <title>Genome- and Community-Level Interaction Insights into Carbon Utilization and Element Cycling Functions of Hydrothermarchaeota in Hydrothermal Sediment.</title>
        <authorList>
            <person name="Zhou Z."/>
            <person name="Liu Y."/>
            <person name="Xu W."/>
            <person name="Pan J."/>
            <person name="Luo Z.H."/>
            <person name="Li M."/>
        </authorList>
    </citation>
    <scope>NUCLEOTIDE SEQUENCE [LARGE SCALE GENOMIC DNA]</scope>
    <source>
        <strain evidence="11">SpSt-1233</strain>
    </source>
</reference>
<proteinExistence type="inferred from homology"/>
<dbReference type="GO" id="GO:0006281">
    <property type="term" value="P:DNA repair"/>
    <property type="evidence" value="ECO:0007669"/>
    <property type="project" value="UniProtKB-KW"/>
</dbReference>
<dbReference type="AlphaFoldDB" id="A0A7V2AVV2"/>
<keyword evidence="5 9" id="KW-0227">DNA damage</keyword>
<dbReference type="GO" id="GO:0043590">
    <property type="term" value="C:bacterial nucleoid"/>
    <property type="evidence" value="ECO:0007669"/>
    <property type="project" value="TreeGrafter"/>
</dbReference>
<organism evidence="11">
    <name type="scientific">Eiseniibacteriota bacterium</name>
    <dbReference type="NCBI Taxonomy" id="2212470"/>
    <lineage>
        <taxon>Bacteria</taxon>
        <taxon>Candidatus Eiseniibacteriota</taxon>
    </lineage>
</organism>
<gene>
    <name evidence="11" type="primary">recN</name>
    <name evidence="11" type="ORF">ENO08_06920</name>
</gene>
<dbReference type="GO" id="GO:0006310">
    <property type="term" value="P:DNA recombination"/>
    <property type="evidence" value="ECO:0007669"/>
    <property type="project" value="InterPro"/>
</dbReference>
<keyword evidence="7 9" id="KW-0234">DNA repair</keyword>
<dbReference type="PANTHER" id="PTHR11059:SF0">
    <property type="entry name" value="DNA REPAIR PROTEIN RECN"/>
    <property type="match status" value="1"/>
</dbReference>
<evidence type="ECO:0000256" key="1">
    <source>
        <dbReference type="ARBA" id="ARBA00003618"/>
    </source>
</evidence>
<evidence type="ECO:0000256" key="7">
    <source>
        <dbReference type="ARBA" id="ARBA00023204"/>
    </source>
</evidence>
<dbReference type="CDD" id="cd03241">
    <property type="entry name" value="ABC_RecN"/>
    <property type="match status" value="1"/>
</dbReference>
<dbReference type="InterPro" id="IPR004604">
    <property type="entry name" value="DNA_recomb/repair_RecN"/>
</dbReference>
<keyword evidence="6" id="KW-0067">ATP-binding</keyword>
<dbReference type="InterPro" id="IPR003395">
    <property type="entry name" value="RecF/RecN/SMC_N"/>
</dbReference>
<evidence type="ECO:0000256" key="9">
    <source>
        <dbReference type="PIRNR" id="PIRNR003128"/>
    </source>
</evidence>
<evidence type="ECO:0000313" key="11">
    <source>
        <dbReference type="EMBL" id="HER44175.1"/>
    </source>
</evidence>
<dbReference type="NCBIfam" id="TIGR00634">
    <property type="entry name" value="recN"/>
    <property type="match status" value="1"/>
</dbReference>
<protein>
    <recommendedName>
        <fullName evidence="3 9">DNA repair protein RecN</fullName>
    </recommendedName>
    <alternativeName>
        <fullName evidence="8 9">Recombination protein N</fullName>
    </alternativeName>
</protein>
<dbReference type="Pfam" id="PF02463">
    <property type="entry name" value="SMC_N"/>
    <property type="match status" value="1"/>
</dbReference>
<keyword evidence="4" id="KW-0547">Nucleotide-binding</keyword>
<dbReference type="PANTHER" id="PTHR11059">
    <property type="entry name" value="DNA REPAIR PROTEIN RECN"/>
    <property type="match status" value="1"/>
</dbReference>
<name>A0A7V2AVV2_UNCEI</name>
<evidence type="ECO:0000256" key="4">
    <source>
        <dbReference type="ARBA" id="ARBA00022741"/>
    </source>
</evidence>
<sequence length="567" mass="61396">MLEQLKIRNLAVVEDAVIEFTDGLNVLTGSTGAGKSIILTAVELLSGSRAKKSLIRRGAGSLLVEGIFRVPPGLGEVRDMLGMEAADDLLSVQREFDASGRSRIRINGAVSTGINARTVTSALIELHGQHGQQELLDPSRHVRFLDLTGGYGDLLGECRGKSASFREAWKRHRKLLEAQDENRKREEFLRFQLRELDALGLEPGLAAELERRVRLQGNFQRYSSALEAAAESLAGEGGAIETAGRARKYIASIADLDERWQRASGEIASALISLKETARELESGRDMEGEEEESLEHLQERLSAIQRTARKYGTDADGLVQERERIRDVLRSLDEGSDEIEGARDALRKAKAQLLPVLDKLSAARKKAAAGLDADVTAELAELGMKGALFVTAVGEREIRAFTEGGDELDLSDGGRDDVEFMIRTNVGEDLHPLADIASGGELSRLTLVLKKLLVRERRIPTLIFDEIDTGLGADMGSVVAGKLSGLSERYQVICITHLPQVAAVAVQHISVEKAVSGGRTRTRASVLSGAQRTAEIARMLGGNGELREKLAEKLLDAGKSARSSAG</sequence>
<dbReference type="PIRSF" id="PIRSF003128">
    <property type="entry name" value="RecN"/>
    <property type="match status" value="1"/>
</dbReference>
<dbReference type="Proteomes" id="UP000886069">
    <property type="component" value="Unassembled WGS sequence"/>
</dbReference>
<dbReference type="InterPro" id="IPR027417">
    <property type="entry name" value="P-loop_NTPase"/>
</dbReference>
<comment type="function">
    <text evidence="1 9">May be involved in recombinational repair of damaged DNA.</text>
</comment>
<evidence type="ECO:0000256" key="6">
    <source>
        <dbReference type="ARBA" id="ARBA00022840"/>
    </source>
</evidence>
<comment type="similarity">
    <text evidence="2 9">Belongs to the RecN family.</text>
</comment>
<feature type="domain" description="RecF/RecN/SMC N-terminal" evidence="10">
    <location>
        <begin position="2"/>
        <end position="514"/>
    </location>
</feature>
<evidence type="ECO:0000256" key="3">
    <source>
        <dbReference type="ARBA" id="ARBA00021315"/>
    </source>
</evidence>
<evidence type="ECO:0000256" key="5">
    <source>
        <dbReference type="ARBA" id="ARBA00022763"/>
    </source>
</evidence>
<dbReference type="EMBL" id="DSEC01000493">
    <property type="protein sequence ID" value="HER44175.1"/>
    <property type="molecule type" value="Genomic_DNA"/>
</dbReference>
<dbReference type="GO" id="GO:0005524">
    <property type="term" value="F:ATP binding"/>
    <property type="evidence" value="ECO:0007669"/>
    <property type="project" value="UniProtKB-KW"/>
</dbReference>
<dbReference type="SUPFAM" id="SSF52540">
    <property type="entry name" value="P-loop containing nucleoside triphosphate hydrolases"/>
    <property type="match status" value="1"/>
</dbReference>
<evidence type="ECO:0000256" key="2">
    <source>
        <dbReference type="ARBA" id="ARBA00009441"/>
    </source>
</evidence>